<sequence>MRIMLLTKSNSLNVLFILQSCNFYFCKLNSRYYVYSFSARSTPVLNFTIYICLFGPFQKGNAQVDFCFFC</sequence>
<name>A0A0E9X5F9_ANGAN</name>
<evidence type="ECO:0000313" key="1">
    <source>
        <dbReference type="EMBL" id="JAH97120.1"/>
    </source>
</evidence>
<reference evidence="1" key="2">
    <citation type="journal article" date="2015" name="Fish Shellfish Immunol.">
        <title>Early steps in the European eel (Anguilla anguilla)-Vibrio vulnificus interaction in the gills: Role of the RtxA13 toxin.</title>
        <authorList>
            <person name="Callol A."/>
            <person name="Pajuelo D."/>
            <person name="Ebbesson L."/>
            <person name="Teles M."/>
            <person name="MacKenzie S."/>
            <person name="Amaro C."/>
        </authorList>
    </citation>
    <scope>NUCLEOTIDE SEQUENCE</scope>
</reference>
<protein>
    <submittedName>
        <fullName evidence="1">Uncharacterized protein</fullName>
    </submittedName>
</protein>
<organism evidence="1">
    <name type="scientific">Anguilla anguilla</name>
    <name type="common">European freshwater eel</name>
    <name type="synonym">Muraena anguilla</name>
    <dbReference type="NCBI Taxonomy" id="7936"/>
    <lineage>
        <taxon>Eukaryota</taxon>
        <taxon>Metazoa</taxon>
        <taxon>Chordata</taxon>
        <taxon>Craniata</taxon>
        <taxon>Vertebrata</taxon>
        <taxon>Euteleostomi</taxon>
        <taxon>Actinopterygii</taxon>
        <taxon>Neopterygii</taxon>
        <taxon>Teleostei</taxon>
        <taxon>Anguilliformes</taxon>
        <taxon>Anguillidae</taxon>
        <taxon>Anguilla</taxon>
    </lineage>
</organism>
<dbReference type="EMBL" id="GBXM01011457">
    <property type="protein sequence ID" value="JAH97120.1"/>
    <property type="molecule type" value="Transcribed_RNA"/>
</dbReference>
<reference evidence="1" key="1">
    <citation type="submission" date="2014-11" db="EMBL/GenBank/DDBJ databases">
        <authorList>
            <person name="Amaro Gonzalez C."/>
        </authorList>
    </citation>
    <scope>NUCLEOTIDE SEQUENCE</scope>
</reference>
<proteinExistence type="predicted"/>
<dbReference type="AlphaFoldDB" id="A0A0E9X5F9"/>
<accession>A0A0E9X5F9</accession>
<dbReference type="PROSITE" id="PS51257">
    <property type="entry name" value="PROKAR_LIPOPROTEIN"/>
    <property type="match status" value="1"/>
</dbReference>